<evidence type="ECO:0000313" key="1">
    <source>
        <dbReference type="EMBL" id="QSG05452.1"/>
    </source>
</evidence>
<gene>
    <name evidence="1" type="ORF">HSR121_1105</name>
</gene>
<protein>
    <submittedName>
        <fullName evidence="1">Uncharacterized protein</fullName>
    </submittedName>
</protein>
<accession>A0A897MXU4</accession>
<organism evidence="1 2">
    <name type="scientific">Halapricum desulfuricans</name>
    <dbReference type="NCBI Taxonomy" id="2841257"/>
    <lineage>
        <taxon>Archaea</taxon>
        <taxon>Methanobacteriati</taxon>
        <taxon>Methanobacteriota</taxon>
        <taxon>Stenosarchaea group</taxon>
        <taxon>Halobacteria</taxon>
        <taxon>Halobacteriales</taxon>
        <taxon>Haloarculaceae</taxon>
        <taxon>Halapricum</taxon>
    </lineage>
</organism>
<sequence length="42" mass="4760">MSEPAFGREPLLHTRITVDTEGAYGNSILVITVRLFRVDRTK</sequence>
<dbReference type="Proteomes" id="UP000663525">
    <property type="component" value="Chromosome"/>
</dbReference>
<dbReference type="AlphaFoldDB" id="A0A897MXU4"/>
<evidence type="ECO:0000313" key="2">
    <source>
        <dbReference type="Proteomes" id="UP000663525"/>
    </source>
</evidence>
<name>A0A897MXU4_9EURY</name>
<proteinExistence type="predicted"/>
<dbReference type="EMBL" id="CP064787">
    <property type="protein sequence ID" value="QSG05452.1"/>
    <property type="molecule type" value="Genomic_DNA"/>
</dbReference>
<reference evidence="1" key="1">
    <citation type="submission" date="2020-11" db="EMBL/GenBank/DDBJ databases">
        <title>Carbohydrate-dependent, anaerobic sulfur respiration: A novel catabolism in halophilic archaea.</title>
        <authorList>
            <person name="Sorokin D.Y."/>
            <person name="Messina E."/>
            <person name="Smedile F."/>
            <person name="La Cono V."/>
            <person name="Hallsworth J.E."/>
            <person name="Yakimov M.M."/>
        </authorList>
    </citation>
    <scope>NUCLEOTIDE SEQUENCE</scope>
    <source>
        <strain evidence="1">HSR12-1</strain>
    </source>
</reference>